<reference evidence="1" key="1">
    <citation type="submission" date="2021-02" db="EMBL/GenBank/DDBJ databases">
        <authorList>
            <consortium name="DOE Joint Genome Institute"/>
            <person name="Ahrendt S."/>
            <person name="Looney B.P."/>
            <person name="Miyauchi S."/>
            <person name="Morin E."/>
            <person name="Drula E."/>
            <person name="Courty P.E."/>
            <person name="Chicoki N."/>
            <person name="Fauchery L."/>
            <person name="Kohler A."/>
            <person name="Kuo A."/>
            <person name="Labutti K."/>
            <person name="Pangilinan J."/>
            <person name="Lipzen A."/>
            <person name="Riley R."/>
            <person name="Andreopoulos W."/>
            <person name="He G."/>
            <person name="Johnson J."/>
            <person name="Barry K.W."/>
            <person name="Grigoriev I.V."/>
            <person name="Nagy L."/>
            <person name="Hibbett D."/>
            <person name="Henrissat B."/>
            <person name="Matheny P.B."/>
            <person name="Labbe J."/>
            <person name="Martin F."/>
        </authorList>
    </citation>
    <scope>NUCLEOTIDE SEQUENCE</scope>
    <source>
        <strain evidence="1">FP105234-sp</strain>
    </source>
</reference>
<gene>
    <name evidence="1" type="ORF">FA95DRAFT_1554506</name>
</gene>
<accession>A0ACB8S5H9</accession>
<keyword evidence="1" id="KW-0645">Protease</keyword>
<dbReference type="Proteomes" id="UP000814033">
    <property type="component" value="Unassembled WGS sequence"/>
</dbReference>
<evidence type="ECO:0000313" key="1">
    <source>
        <dbReference type="EMBL" id="KAI0051422.1"/>
    </source>
</evidence>
<dbReference type="EMBL" id="MU275852">
    <property type="protein sequence ID" value="KAI0051422.1"/>
    <property type="molecule type" value="Genomic_DNA"/>
</dbReference>
<proteinExistence type="predicted"/>
<comment type="caution">
    <text evidence="1">The sequence shown here is derived from an EMBL/GenBank/DDBJ whole genome shotgun (WGS) entry which is preliminary data.</text>
</comment>
<reference evidence="1" key="2">
    <citation type="journal article" date="2022" name="New Phytol.">
        <title>Evolutionary transition to the ectomycorrhizal habit in the genomes of a hyperdiverse lineage of mushroom-forming fungi.</title>
        <authorList>
            <person name="Looney B."/>
            <person name="Miyauchi S."/>
            <person name="Morin E."/>
            <person name="Drula E."/>
            <person name="Courty P.E."/>
            <person name="Kohler A."/>
            <person name="Kuo A."/>
            <person name="LaButti K."/>
            <person name="Pangilinan J."/>
            <person name="Lipzen A."/>
            <person name="Riley R."/>
            <person name="Andreopoulos W."/>
            <person name="He G."/>
            <person name="Johnson J."/>
            <person name="Nolan M."/>
            <person name="Tritt A."/>
            <person name="Barry K.W."/>
            <person name="Grigoriev I.V."/>
            <person name="Nagy L.G."/>
            <person name="Hibbett D."/>
            <person name="Henrissat B."/>
            <person name="Matheny P.B."/>
            <person name="Labbe J."/>
            <person name="Martin F.M."/>
        </authorList>
    </citation>
    <scope>NUCLEOTIDE SEQUENCE</scope>
    <source>
        <strain evidence="1">FP105234-sp</strain>
    </source>
</reference>
<name>A0ACB8S5H9_9AGAM</name>
<protein>
    <submittedName>
        <fullName evidence="1">Acid protease</fullName>
    </submittedName>
</protein>
<sequence>MHASTLFVILFALMPSLALALPHDLLRRETSSRTPEVKRSMELPMQRRRSVTLDKRGGYSGSTGLGDFLDLFYTVPITIGNTTTAVNIDTGSSDLWVTSDACITKQCLSTGMRPYPAKSIVPAGGSVNLLYGDSLTGTHASGPVALDTAILAGVSLAQQPFAAISDTNNTSVMNGANGIFGLGFPSGSQVQASVVNAKFNNPATTDEFISSSANYGPLVSRLAMAGALEQPMFSIMLQRDTIEVSGGQGDLTLGKLPDGIDNSSLTWVPVRLYDSKQGGLNPPTFAPNEVYPLRWEVVIDGVFIDGVQLPQSTISPSGEVRAKGQTSSTVPTSALIDTGNSLVRGPLDVVNSILSSVSPAFAANKGVPATFPCATPHTLSFQIGGKQFSVDPRDFVSQNQTGDATTCIANNVVSTDPPSPGALFSWSLGDPFFKSNLVAFYYGNLTNPSVDPPRIGFMSMVPSNAGDLLRQEVNDAQSAGGVFESTSQAAPTATGSSAVSAQATSLSVPTASASAPAAVASVGSTDQKNNAKPSSAPRVSTETALASMFCSAVFWILFSTL</sequence>
<keyword evidence="2" id="KW-1185">Reference proteome</keyword>
<evidence type="ECO:0000313" key="2">
    <source>
        <dbReference type="Proteomes" id="UP000814033"/>
    </source>
</evidence>
<organism evidence="1 2">
    <name type="scientific">Auriscalpium vulgare</name>
    <dbReference type="NCBI Taxonomy" id="40419"/>
    <lineage>
        <taxon>Eukaryota</taxon>
        <taxon>Fungi</taxon>
        <taxon>Dikarya</taxon>
        <taxon>Basidiomycota</taxon>
        <taxon>Agaricomycotina</taxon>
        <taxon>Agaricomycetes</taxon>
        <taxon>Russulales</taxon>
        <taxon>Auriscalpiaceae</taxon>
        <taxon>Auriscalpium</taxon>
    </lineage>
</organism>
<keyword evidence="1" id="KW-0378">Hydrolase</keyword>